<sequence length="374" mass="43273">MAGLSEIFDYQSLVTYGLMPITFIYALYTNRFKSYSLTNFYSIIFSLLIIWSAFLIIILPVDFEMAIKTLLKILGVYLSILITIEILSNKSYDYITSFLWAFIISYYIIVYFLMTGNYDIDISSGEYIYRGRFDLNANAYSYFSFFANMALFYLIEIKRKPILVILSFITIGLGIYVSFLTSSRSGLLFTSLTGVIYWVFIFDGYKINPLLKVTVTVGLTLVALTKLFEFYKNSYLKYRVDEAVQYGDSRQDLIKDAFNVFQNNAFTGVGPGQYALYSFHKGSFSHNSFTEAAANLGIIGLIILLILLITPFLNSLRVYFKNIYSKNKNILKLNILFFSIFILYNNFYVFYLTTYGMIFFMIIVHLPRKNYGNT</sequence>
<accession>A0ABU9L1Y4</accession>
<comment type="subcellular location">
    <subcellularLocation>
        <location evidence="1">Membrane</location>
        <topology evidence="1">Multi-pass membrane protein</topology>
    </subcellularLocation>
</comment>
<evidence type="ECO:0000259" key="6">
    <source>
        <dbReference type="Pfam" id="PF04932"/>
    </source>
</evidence>
<dbReference type="PANTHER" id="PTHR37422:SF17">
    <property type="entry name" value="O-ANTIGEN LIGASE"/>
    <property type="match status" value="1"/>
</dbReference>
<evidence type="ECO:0000256" key="3">
    <source>
        <dbReference type="ARBA" id="ARBA00022989"/>
    </source>
</evidence>
<keyword evidence="3 5" id="KW-1133">Transmembrane helix</keyword>
<feature type="domain" description="O-antigen ligase-related" evidence="6">
    <location>
        <begin position="172"/>
        <end position="305"/>
    </location>
</feature>
<feature type="transmembrane region" description="Helical" evidence="5">
    <location>
        <begin position="292"/>
        <end position="314"/>
    </location>
</feature>
<evidence type="ECO:0000256" key="2">
    <source>
        <dbReference type="ARBA" id="ARBA00022692"/>
    </source>
</evidence>
<reference evidence="7 8" key="1">
    <citation type="submission" date="2024-04" db="EMBL/GenBank/DDBJ databases">
        <title>whole genome sequencing of Lutimonas vermicola strain IMCC1616.</title>
        <authorList>
            <person name="Bae S.S."/>
        </authorList>
    </citation>
    <scope>NUCLEOTIDE SEQUENCE [LARGE SCALE GENOMIC DNA]</scope>
    <source>
        <strain evidence="7 8">IMCC1616</strain>
    </source>
</reference>
<name>A0ABU9L1Y4_9FLAO</name>
<organism evidence="7 8">
    <name type="scientific">Lutimonas vermicola</name>
    <dbReference type="NCBI Taxonomy" id="414288"/>
    <lineage>
        <taxon>Bacteria</taxon>
        <taxon>Pseudomonadati</taxon>
        <taxon>Bacteroidota</taxon>
        <taxon>Flavobacteriia</taxon>
        <taxon>Flavobacteriales</taxon>
        <taxon>Flavobacteriaceae</taxon>
        <taxon>Lutimonas</taxon>
    </lineage>
</organism>
<feature type="transmembrane region" description="Helical" evidence="5">
    <location>
        <begin position="12"/>
        <end position="28"/>
    </location>
</feature>
<proteinExistence type="predicted"/>
<feature type="transmembrane region" description="Helical" evidence="5">
    <location>
        <begin position="94"/>
        <end position="114"/>
    </location>
</feature>
<dbReference type="InterPro" id="IPR007016">
    <property type="entry name" value="O-antigen_ligase-rel_domated"/>
</dbReference>
<dbReference type="Proteomes" id="UP001474120">
    <property type="component" value="Unassembled WGS sequence"/>
</dbReference>
<feature type="transmembrane region" description="Helical" evidence="5">
    <location>
        <begin position="65"/>
        <end position="87"/>
    </location>
</feature>
<dbReference type="GO" id="GO:0016874">
    <property type="term" value="F:ligase activity"/>
    <property type="evidence" value="ECO:0007669"/>
    <property type="project" value="UniProtKB-KW"/>
</dbReference>
<keyword evidence="8" id="KW-1185">Reference proteome</keyword>
<feature type="transmembrane region" description="Helical" evidence="5">
    <location>
        <begin position="40"/>
        <end position="59"/>
    </location>
</feature>
<dbReference type="Pfam" id="PF04932">
    <property type="entry name" value="Wzy_C"/>
    <property type="match status" value="1"/>
</dbReference>
<dbReference type="EMBL" id="JBCDNA010000001">
    <property type="protein sequence ID" value="MEL4455020.1"/>
    <property type="molecule type" value="Genomic_DNA"/>
</dbReference>
<feature type="transmembrane region" description="Helical" evidence="5">
    <location>
        <begin position="209"/>
        <end position="228"/>
    </location>
</feature>
<evidence type="ECO:0000313" key="7">
    <source>
        <dbReference type="EMBL" id="MEL4455020.1"/>
    </source>
</evidence>
<gene>
    <name evidence="7" type="ORF">AABB81_03880</name>
</gene>
<dbReference type="PANTHER" id="PTHR37422">
    <property type="entry name" value="TEICHURONIC ACID BIOSYNTHESIS PROTEIN TUAE"/>
    <property type="match status" value="1"/>
</dbReference>
<keyword evidence="2 5" id="KW-0812">Transmembrane</keyword>
<feature type="transmembrane region" description="Helical" evidence="5">
    <location>
        <begin position="185"/>
        <end position="202"/>
    </location>
</feature>
<evidence type="ECO:0000256" key="4">
    <source>
        <dbReference type="ARBA" id="ARBA00023136"/>
    </source>
</evidence>
<keyword evidence="4 5" id="KW-0472">Membrane</keyword>
<dbReference type="InterPro" id="IPR051533">
    <property type="entry name" value="WaaL-like"/>
</dbReference>
<comment type="caution">
    <text evidence="7">The sequence shown here is derived from an EMBL/GenBank/DDBJ whole genome shotgun (WGS) entry which is preliminary data.</text>
</comment>
<protein>
    <submittedName>
        <fullName evidence="7">O-antigen ligase family protein</fullName>
    </submittedName>
</protein>
<feature type="transmembrane region" description="Helical" evidence="5">
    <location>
        <begin position="139"/>
        <end position="155"/>
    </location>
</feature>
<evidence type="ECO:0000256" key="5">
    <source>
        <dbReference type="SAM" id="Phobius"/>
    </source>
</evidence>
<dbReference type="RefSeq" id="WP_342158756.1">
    <property type="nucleotide sequence ID" value="NZ_JBCDNA010000001.1"/>
</dbReference>
<feature type="transmembrane region" description="Helical" evidence="5">
    <location>
        <begin position="162"/>
        <end position="179"/>
    </location>
</feature>
<evidence type="ECO:0000256" key="1">
    <source>
        <dbReference type="ARBA" id="ARBA00004141"/>
    </source>
</evidence>
<keyword evidence="7" id="KW-0436">Ligase</keyword>
<feature type="transmembrane region" description="Helical" evidence="5">
    <location>
        <begin position="335"/>
        <end position="364"/>
    </location>
</feature>
<evidence type="ECO:0000313" key="8">
    <source>
        <dbReference type="Proteomes" id="UP001474120"/>
    </source>
</evidence>